<dbReference type="InterPro" id="IPR011042">
    <property type="entry name" value="6-blade_b-propeller_TolB-like"/>
</dbReference>
<comment type="similarity">
    <text evidence="1">Belongs to the SMP-30/CGR1 family.</text>
</comment>
<reference evidence="3 4" key="1">
    <citation type="journal article" date="2019" name="Int. J. Syst. Evol. Microbiol.">
        <title>The Global Catalogue of Microorganisms (GCM) 10K type strain sequencing project: providing services to taxonomists for standard genome sequencing and annotation.</title>
        <authorList>
            <consortium name="The Broad Institute Genomics Platform"/>
            <consortium name="The Broad Institute Genome Sequencing Center for Infectious Disease"/>
            <person name="Wu L."/>
            <person name="Ma J."/>
        </authorList>
    </citation>
    <scope>NUCLEOTIDE SEQUENCE [LARGE SCALE GENOMIC DNA]</scope>
    <source>
        <strain evidence="3 4">JCM 16014</strain>
    </source>
</reference>
<dbReference type="Proteomes" id="UP001500751">
    <property type="component" value="Unassembled WGS sequence"/>
</dbReference>
<dbReference type="InterPro" id="IPR005511">
    <property type="entry name" value="SMP-30"/>
</dbReference>
<dbReference type="SUPFAM" id="SSF63829">
    <property type="entry name" value="Calcium-dependent phosphotriesterase"/>
    <property type="match status" value="1"/>
</dbReference>
<evidence type="ECO:0000259" key="2">
    <source>
        <dbReference type="Pfam" id="PF08450"/>
    </source>
</evidence>
<evidence type="ECO:0000256" key="1">
    <source>
        <dbReference type="ARBA" id="ARBA00008853"/>
    </source>
</evidence>
<accession>A0ABN2TM86</accession>
<comment type="caution">
    <text evidence="3">The sequence shown here is derived from an EMBL/GenBank/DDBJ whole genome shotgun (WGS) entry which is preliminary data.</text>
</comment>
<evidence type="ECO:0000313" key="3">
    <source>
        <dbReference type="EMBL" id="GAA2014329.1"/>
    </source>
</evidence>
<keyword evidence="4" id="KW-1185">Reference proteome</keyword>
<dbReference type="PRINTS" id="PR01790">
    <property type="entry name" value="SMP30FAMILY"/>
</dbReference>
<dbReference type="PANTHER" id="PTHR10907">
    <property type="entry name" value="REGUCALCIN"/>
    <property type="match status" value="1"/>
</dbReference>
<dbReference type="InterPro" id="IPR013658">
    <property type="entry name" value="SGL"/>
</dbReference>
<feature type="domain" description="SMP-30/Gluconolactonase/LRE-like region" evidence="2">
    <location>
        <begin position="36"/>
        <end position="279"/>
    </location>
</feature>
<dbReference type="EMBL" id="BAAAQN010000003">
    <property type="protein sequence ID" value="GAA2014329.1"/>
    <property type="molecule type" value="Genomic_DNA"/>
</dbReference>
<name>A0ABN2TM86_9ACTN</name>
<dbReference type="Pfam" id="PF08450">
    <property type="entry name" value="SGL"/>
    <property type="match status" value="1"/>
</dbReference>
<protein>
    <recommendedName>
        <fullName evidence="2">SMP-30/Gluconolactonase/LRE-like region domain-containing protein</fullName>
    </recommendedName>
</protein>
<dbReference type="RefSeq" id="WP_344663957.1">
    <property type="nucleotide sequence ID" value="NZ_BAAAQN010000003.1"/>
</dbReference>
<sequence length="319" mass="34285">MKPEPAELSEPSELSELSELSEPSRISVLWPGRATLGEGPVWDARTDTLYWVDIVAGAVFVQGPGEPRRIEVGAQVGCLGLTEDPRILIAGLRTGWHLLDLDSGALRFLADPEADRPSCRFNDGSVDPAGRFWTGSLEDGETRPVGRLYRLDGTADAAVTVADEGFYCSNGIDWSPDGRWMYFVDSRADVIHRYAFDAATGALGPRHVFADTSDLAGIPDGLRVDAAGDVWCAMWDGAQIVRFSPDGTVAGRLPVPVPRPTSVAFGGPGLRTMFITSASIDLTEDQLAAWPLSGSVLRHEAGTAGRAPNLFRRGREAHA</sequence>
<dbReference type="PANTHER" id="PTHR10907:SF47">
    <property type="entry name" value="REGUCALCIN"/>
    <property type="match status" value="1"/>
</dbReference>
<gene>
    <name evidence="3" type="ORF">GCM10009839_06530</name>
</gene>
<proteinExistence type="inferred from homology"/>
<evidence type="ECO:0000313" key="4">
    <source>
        <dbReference type="Proteomes" id="UP001500751"/>
    </source>
</evidence>
<organism evidence="3 4">
    <name type="scientific">Catenulispora yoronensis</name>
    <dbReference type="NCBI Taxonomy" id="450799"/>
    <lineage>
        <taxon>Bacteria</taxon>
        <taxon>Bacillati</taxon>
        <taxon>Actinomycetota</taxon>
        <taxon>Actinomycetes</taxon>
        <taxon>Catenulisporales</taxon>
        <taxon>Catenulisporaceae</taxon>
        <taxon>Catenulispora</taxon>
    </lineage>
</organism>
<dbReference type="Gene3D" id="2.120.10.30">
    <property type="entry name" value="TolB, C-terminal domain"/>
    <property type="match status" value="1"/>
</dbReference>